<evidence type="ECO:0000256" key="4">
    <source>
        <dbReference type="ARBA" id="ARBA00022927"/>
    </source>
</evidence>
<dbReference type="EMBL" id="JACOOK010000007">
    <property type="protein sequence ID" value="MBC5617653.1"/>
    <property type="molecule type" value="Genomic_DNA"/>
</dbReference>
<dbReference type="Gene3D" id="1.20.5.1030">
    <property type="entry name" value="Preprotein translocase secy subunit"/>
    <property type="match status" value="1"/>
</dbReference>
<dbReference type="HAMAP" id="MF_00422">
    <property type="entry name" value="SecE"/>
    <property type="match status" value="1"/>
</dbReference>
<keyword evidence="8" id="KW-1003">Cell membrane</keyword>
<keyword evidence="3 8" id="KW-0812">Transmembrane</keyword>
<evidence type="ECO:0000256" key="8">
    <source>
        <dbReference type="HAMAP-Rule" id="MF_00422"/>
    </source>
</evidence>
<keyword evidence="6 8" id="KW-0811">Translocation</keyword>
<comment type="subcellular location">
    <subcellularLocation>
        <location evidence="8">Cell membrane</location>
        <topology evidence="8">Single-pass membrane protein</topology>
    </subcellularLocation>
    <subcellularLocation>
        <location evidence="1">Membrane</location>
    </subcellularLocation>
</comment>
<reference evidence="9 10" key="1">
    <citation type="submission" date="2020-08" db="EMBL/GenBank/DDBJ databases">
        <title>Genome public.</title>
        <authorList>
            <person name="Liu C."/>
            <person name="Sun Q."/>
        </authorList>
    </citation>
    <scope>NUCLEOTIDE SEQUENCE [LARGE SCALE GENOMIC DNA]</scope>
    <source>
        <strain evidence="9 10">New-7</strain>
    </source>
</reference>
<accession>A0ABR7CPR8</accession>
<keyword evidence="5 8" id="KW-1133">Transmembrane helix</keyword>
<dbReference type="RefSeq" id="WP_055202394.1">
    <property type="nucleotide sequence ID" value="NZ_JACOOK010000007.1"/>
</dbReference>
<comment type="function">
    <text evidence="8">Essential subunit of the Sec protein translocation channel SecYEG. Clamps together the 2 halves of SecY. May contact the channel plug during translocation.</text>
</comment>
<keyword evidence="2 8" id="KW-0813">Transport</keyword>
<evidence type="ECO:0000256" key="5">
    <source>
        <dbReference type="ARBA" id="ARBA00022989"/>
    </source>
</evidence>
<name>A0ABR7CPR8_9BACT</name>
<comment type="subunit">
    <text evidence="8">Component of the Sec protein translocase complex. Heterotrimer consisting of SecY, SecE and SecG subunits. The heterotrimers can form oligomers, although 1 heterotrimer is thought to be able to translocate proteins. Interacts with the ribosome. Interacts with SecDF, and other proteins may be involved. Interacts with SecA.</text>
</comment>
<evidence type="ECO:0000256" key="7">
    <source>
        <dbReference type="ARBA" id="ARBA00023136"/>
    </source>
</evidence>
<evidence type="ECO:0000313" key="10">
    <source>
        <dbReference type="Proteomes" id="UP000636891"/>
    </source>
</evidence>
<keyword evidence="10" id="KW-1185">Reference proteome</keyword>
<dbReference type="InterPro" id="IPR001901">
    <property type="entry name" value="Translocase_SecE/Sec61-g"/>
</dbReference>
<dbReference type="InterPro" id="IPR038379">
    <property type="entry name" value="SecE_sf"/>
</dbReference>
<proteinExistence type="inferred from homology"/>
<dbReference type="InterPro" id="IPR005807">
    <property type="entry name" value="SecE_bac"/>
</dbReference>
<keyword evidence="4 8" id="KW-0653">Protein transport</keyword>
<dbReference type="NCBIfam" id="TIGR00964">
    <property type="entry name" value="secE_bact"/>
    <property type="match status" value="1"/>
</dbReference>
<comment type="similarity">
    <text evidence="8">Belongs to the SecE/SEC61-gamma family.</text>
</comment>
<dbReference type="Proteomes" id="UP000636891">
    <property type="component" value="Unassembled WGS sequence"/>
</dbReference>
<evidence type="ECO:0000256" key="6">
    <source>
        <dbReference type="ARBA" id="ARBA00023010"/>
    </source>
</evidence>
<evidence type="ECO:0000256" key="2">
    <source>
        <dbReference type="ARBA" id="ARBA00022448"/>
    </source>
</evidence>
<protein>
    <recommendedName>
        <fullName evidence="8">Protein translocase subunit SecE</fullName>
    </recommendedName>
</protein>
<evidence type="ECO:0000256" key="1">
    <source>
        <dbReference type="ARBA" id="ARBA00004370"/>
    </source>
</evidence>
<comment type="caution">
    <text evidence="9">The sequence shown here is derived from an EMBL/GenBank/DDBJ whole genome shotgun (WGS) entry which is preliminary data.</text>
</comment>
<feature type="transmembrane region" description="Helical" evidence="8">
    <location>
        <begin position="30"/>
        <end position="51"/>
    </location>
</feature>
<evidence type="ECO:0000313" key="9">
    <source>
        <dbReference type="EMBL" id="MBC5617653.1"/>
    </source>
</evidence>
<sequence>MRFINYVKNAYAELVQKVTWPSWNQLSNSAVIVMTASLLFAVVILAMDLAFENIMKAIYSILY</sequence>
<evidence type="ECO:0000256" key="3">
    <source>
        <dbReference type="ARBA" id="ARBA00022692"/>
    </source>
</evidence>
<organism evidence="9 10">
    <name type="scientific">Alistipes hominis</name>
    <dbReference type="NCBI Taxonomy" id="2763015"/>
    <lineage>
        <taxon>Bacteria</taxon>
        <taxon>Pseudomonadati</taxon>
        <taxon>Bacteroidota</taxon>
        <taxon>Bacteroidia</taxon>
        <taxon>Bacteroidales</taxon>
        <taxon>Rikenellaceae</taxon>
        <taxon>Alistipes</taxon>
    </lineage>
</organism>
<gene>
    <name evidence="8 9" type="primary">secE</name>
    <name evidence="9" type="ORF">H8S08_11600</name>
</gene>
<keyword evidence="7 8" id="KW-0472">Membrane</keyword>
<dbReference type="Pfam" id="PF00584">
    <property type="entry name" value="SecE"/>
    <property type="match status" value="1"/>
</dbReference>